<gene>
    <name evidence="2" type="ORF">IPF40_02930</name>
</gene>
<dbReference type="Proteomes" id="UP000718281">
    <property type="component" value="Unassembled WGS sequence"/>
</dbReference>
<feature type="domain" description="4Fe-4S Wbl-type" evidence="1">
    <location>
        <begin position="1"/>
        <end position="49"/>
    </location>
</feature>
<protein>
    <submittedName>
        <fullName evidence="2">WhiB family transcriptional regulator</fullName>
    </submittedName>
</protein>
<evidence type="ECO:0000313" key="3">
    <source>
        <dbReference type="Proteomes" id="UP000718281"/>
    </source>
</evidence>
<dbReference type="EMBL" id="JADIXZ010000003">
    <property type="protein sequence ID" value="MBK6300036.1"/>
    <property type="molecule type" value="Genomic_DNA"/>
</dbReference>
<accession>A0A935CEJ0</accession>
<proteinExistence type="predicted"/>
<dbReference type="AlphaFoldDB" id="A0A935CEJ0"/>
<dbReference type="PROSITE" id="PS51674">
    <property type="entry name" value="4FE4S_WBL"/>
    <property type="match status" value="1"/>
</dbReference>
<evidence type="ECO:0000313" key="2">
    <source>
        <dbReference type="EMBL" id="MBK6300036.1"/>
    </source>
</evidence>
<organism evidence="2 3">
    <name type="scientific">Candidatus Phosphoribacter hodrii</name>
    <dbReference type="NCBI Taxonomy" id="2953743"/>
    <lineage>
        <taxon>Bacteria</taxon>
        <taxon>Bacillati</taxon>
        <taxon>Actinomycetota</taxon>
        <taxon>Actinomycetes</taxon>
        <taxon>Micrococcales</taxon>
        <taxon>Dermatophilaceae</taxon>
        <taxon>Candidatus Phosphoribacter</taxon>
    </lineage>
</organism>
<dbReference type="Pfam" id="PF02467">
    <property type="entry name" value="Whib"/>
    <property type="match status" value="1"/>
</dbReference>
<comment type="caution">
    <text evidence="2">The sequence shown here is derived from an EMBL/GenBank/DDBJ whole genome shotgun (WGS) entry which is preliminary data.</text>
</comment>
<reference evidence="2 3" key="1">
    <citation type="submission" date="2020-10" db="EMBL/GenBank/DDBJ databases">
        <title>Connecting structure to function with the recovery of over 1000 high-quality activated sludge metagenome-assembled genomes encoding full-length rRNA genes using long-read sequencing.</title>
        <authorList>
            <person name="Singleton C.M."/>
            <person name="Petriglieri F."/>
            <person name="Kristensen J.M."/>
            <person name="Kirkegaard R.H."/>
            <person name="Michaelsen T.Y."/>
            <person name="Andersen M.H."/>
            <person name="Karst S.M."/>
            <person name="Dueholm M.S."/>
            <person name="Nielsen P.H."/>
            <person name="Albertsen M."/>
        </authorList>
    </citation>
    <scope>NUCLEOTIDE SEQUENCE [LARGE SCALE GENOMIC DNA]</scope>
    <source>
        <strain evidence="2">AalE_18-Q3-R2-46_BAT3C.188</strain>
    </source>
</reference>
<name>A0A935CEJ0_9MICO</name>
<evidence type="ECO:0000259" key="1">
    <source>
        <dbReference type="PROSITE" id="PS51674"/>
    </source>
</evidence>
<dbReference type="InterPro" id="IPR034768">
    <property type="entry name" value="4FE4S_WBL"/>
</dbReference>
<sequence length="56" mass="6123">MDQRRPRRTRLGCSTLPTCPILTECGTAADSTKERFGVWAGVDRTQPTSSKRKGAA</sequence>